<accession>A0A9J7BTG7</accession>
<organism evidence="2 3">
    <name type="scientific">Occallatibacter riparius</name>
    <dbReference type="NCBI Taxonomy" id="1002689"/>
    <lineage>
        <taxon>Bacteria</taxon>
        <taxon>Pseudomonadati</taxon>
        <taxon>Acidobacteriota</taxon>
        <taxon>Terriglobia</taxon>
        <taxon>Terriglobales</taxon>
        <taxon>Acidobacteriaceae</taxon>
        <taxon>Occallatibacter</taxon>
    </lineage>
</organism>
<evidence type="ECO:0000256" key="1">
    <source>
        <dbReference type="SAM" id="MobiDB-lite"/>
    </source>
</evidence>
<dbReference type="RefSeq" id="WP_260793798.1">
    <property type="nucleotide sequence ID" value="NZ_CP093313.1"/>
</dbReference>
<gene>
    <name evidence="2" type="ORF">MOP44_27570</name>
</gene>
<feature type="compositionally biased region" description="Low complexity" evidence="1">
    <location>
        <begin position="54"/>
        <end position="76"/>
    </location>
</feature>
<reference evidence="2" key="1">
    <citation type="submission" date="2021-04" db="EMBL/GenBank/DDBJ databases">
        <title>Phylogenetic analysis of Acidobacteriaceae.</title>
        <authorList>
            <person name="Qiu L."/>
            <person name="Zhang Q."/>
        </authorList>
    </citation>
    <scope>NUCLEOTIDE SEQUENCE</scope>
    <source>
        <strain evidence="2">DSM 25168</strain>
    </source>
</reference>
<evidence type="ECO:0000313" key="3">
    <source>
        <dbReference type="Proteomes" id="UP001059380"/>
    </source>
</evidence>
<name>A0A9J7BTG7_9BACT</name>
<keyword evidence="3" id="KW-1185">Reference proteome</keyword>
<proteinExistence type="predicted"/>
<dbReference type="AlphaFoldDB" id="A0A9J7BTG7"/>
<evidence type="ECO:0000313" key="2">
    <source>
        <dbReference type="EMBL" id="UWZ84293.1"/>
    </source>
</evidence>
<dbReference type="KEGG" id="orp:MOP44_27570"/>
<dbReference type="Proteomes" id="UP001059380">
    <property type="component" value="Chromosome"/>
</dbReference>
<feature type="region of interest" description="Disordered" evidence="1">
    <location>
        <begin position="48"/>
        <end position="76"/>
    </location>
</feature>
<protein>
    <submittedName>
        <fullName evidence="2">Uncharacterized protein</fullName>
    </submittedName>
</protein>
<sequence length="76" mass="8475">MTEPLRPMRLGDSRKCNFRNSFYYDQRIRKEGFDIEWMMHSAGMTEPIPIAPGPAQSTPEPAAPAPASVPVEEPTA</sequence>
<dbReference type="EMBL" id="CP093313">
    <property type="protein sequence ID" value="UWZ84293.1"/>
    <property type="molecule type" value="Genomic_DNA"/>
</dbReference>